<organism evidence="2 3">
    <name type="scientific">Desulfosarcina ovata subsp. sediminis</name>
    <dbReference type="NCBI Taxonomy" id="885957"/>
    <lineage>
        <taxon>Bacteria</taxon>
        <taxon>Pseudomonadati</taxon>
        <taxon>Thermodesulfobacteriota</taxon>
        <taxon>Desulfobacteria</taxon>
        <taxon>Desulfobacterales</taxon>
        <taxon>Desulfosarcinaceae</taxon>
        <taxon>Desulfosarcina</taxon>
    </lineage>
</organism>
<feature type="region of interest" description="Disordered" evidence="1">
    <location>
        <begin position="1"/>
        <end position="21"/>
    </location>
</feature>
<evidence type="ECO:0000313" key="3">
    <source>
        <dbReference type="Proteomes" id="UP000425960"/>
    </source>
</evidence>
<dbReference type="AlphaFoldDB" id="A0A5K7ZZY2"/>
<sequence>MIRPCGEIRQAQRRREKKNDERKKILTSCVKNIYREPLVCNGNALIPSTQRKEKSDAPQFNKRKTKNGPECRPDQA</sequence>
<proteinExistence type="predicted"/>
<dbReference type="KEGG" id="dov:DSCO28_62670"/>
<feature type="region of interest" description="Disordered" evidence="1">
    <location>
        <begin position="45"/>
        <end position="76"/>
    </location>
</feature>
<gene>
    <name evidence="2" type="ORF">DSCO28_62670</name>
</gene>
<dbReference type="EMBL" id="AP021876">
    <property type="protein sequence ID" value="BBO85701.1"/>
    <property type="molecule type" value="Genomic_DNA"/>
</dbReference>
<name>A0A5K7ZZY2_9BACT</name>
<evidence type="ECO:0000313" key="2">
    <source>
        <dbReference type="EMBL" id="BBO85701.1"/>
    </source>
</evidence>
<reference evidence="2 3" key="1">
    <citation type="submission" date="2019-11" db="EMBL/GenBank/DDBJ databases">
        <title>Comparative genomics of hydrocarbon-degrading Desulfosarcina strains.</title>
        <authorList>
            <person name="Watanabe M."/>
            <person name="Kojima H."/>
            <person name="Fukui M."/>
        </authorList>
    </citation>
    <scope>NUCLEOTIDE SEQUENCE [LARGE SCALE GENOMIC DNA]</scope>
    <source>
        <strain evidence="2 3">28bB2T</strain>
    </source>
</reference>
<dbReference type="Proteomes" id="UP000425960">
    <property type="component" value="Chromosome"/>
</dbReference>
<accession>A0A5K7ZZY2</accession>
<evidence type="ECO:0000256" key="1">
    <source>
        <dbReference type="SAM" id="MobiDB-lite"/>
    </source>
</evidence>
<feature type="compositionally biased region" description="Basic and acidic residues" evidence="1">
    <location>
        <begin position="67"/>
        <end position="76"/>
    </location>
</feature>
<protein>
    <submittedName>
        <fullName evidence="2">Uncharacterized protein</fullName>
    </submittedName>
</protein>